<evidence type="ECO:0008006" key="3">
    <source>
        <dbReference type="Google" id="ProtNLM"/>
    </source>
</evidence>
<evidence type="ECO:0000313" key="1">
    <source>
        <dbReference type="EMBL" id="GMI38427.1"/>
    </source>
</evidence>
<proteinExistence type="predicted"/>
<keyword evidence="2" id="KW-1185">Reference proteome</keyword>
<name>A0ABQ6N2Z2_9STRA</name>
<protein>
    <recommendedName>
        <fullName evidence="3">F-box domain-containing protein</fullName>
    </recommendedName>
</protein>
<accession>A0ABQ6N2Z2</accession>
<sequence length="163" mass="17941">MDGASLFRCLPADVLHDGVLEYLAADDVRALVAASKATARALSIPLTDLSFRHYFCTLHGRSLVHFGGDLPIEEHFDDCDCLLCGARVCNLPGHICEHCSGAFCAECLAKHGETMPCSSCGKCVATSTYCSQCGQYLCYTDRSRDDYDDYLCYTGYTTRSRYD</sequence>
<organism evidence="1 2">
    <name type="scientific">Tetraparma gracilis</name>
    <dbReference type="NCBI Taxonomy" id="2962635"/>
    <lineage>
        <taxon>Eukaryota</taxon>
        <taxon>Sar</taxon>
        <taxon>Stramenopiles</taxon>
        <taxon>Ochrophyta</taxon>
        <taxon>Bolidophyceae</taxon>
        <taxon>Parmales</taxon>
        <taxon>Triparmaceae</taxon>
        <taxon>Tetraparma</taxon>
    </lineage>
</organism>
<reference evidence="1 2" key="1">
    <citation type="journal article" date="2023" name="Commun. Biol.">
        <title>Genome analysis of Parmales, the sister group of diatoms, reveals the evolutionary specialization of diatoms from phago-mixotrophs to photoautotrophs.</title>
        <authorList>
            <person name="Ban H."/>
            <person name="Sato S."/>
            <person name="Yoshikawa S."/>
            <person name="Yamada K."/>
            <person name="Nakamura Y."/>
            <person name="Ichinomiya M."/>
            <person name="Sato N."/>
            <person name="Blanc-Mathieu R."/>
            <person name="Endo H."/>
            <person name="Kuwata A."/>
            <person name="Ogata H."/>
        </authorList>
    </citation>
    <scope>NUCLEOTIDE SEQUENCE [LARGE SCALE GENOMIC DNA]</scope>
</reference>
<evidence type="ECO:0000313" key="2">
    <source>
        <dbReference type="Proteomes" id="UP001165060"/>
    </source>
</evidence>
<gene>
    <name evidence="1" type="ORF">TeGR_g11382</name>
</gene>
<dbReference type="Proteomes" id="UP001165060">
    <property type="component" value="Unassembled WGS sequence"/>
</dbReference>
<comment type="caution">
    <text evidence="1">The sequence shown here is derived from an EMBL/GenBank/DDBJ whole genome shotgun (WGS) entry which is preliminary data.</text>
</comment>
<dbReference type="EMBL" id="BRYB01002030">
    <property type="protein sequence ID" value="GMI38427.1"/>
    <property type="molecule type" value="Genomic_DNA"/>
</dbReference>